<evidence type="ECO:0000313" key="1">
    <source>
        <dbReference type="EMBL" id="PZQ11934.1"/>
    </source>
</evidence>
<dbReference type="Pfam" id="PF07704">
    <property type="entry name" value="PSK_trans_fac"/>
    <property type="match status" value="1"/>
</dbReference>
<protein>
    <recommendedName>
        <fullName evidence="3">Rv0623 family protein transcription factor</fullName>
    </recommendedName>
</protein>
<evidence type="ECO:0008006" key="3">
    <source>
        <dbReference type="Google" id="ProtNLM"/>
    </source>
</evidence>
<proteinExistence type="predicted"/>
<comment type="caution">
    <text evidence="1">The sequence shown here is derived from an EMBL/GenBank/DDBJ whole genome shotgun (WGS) entry which is preliminary data.</text>
</comment>
<name>A0A2W5K8S7_ANCNO</name>
<dbReference type="InterPro" id="IPR011660">
    <property type="entry name" value="VapB-like"/>
</dbReference>
<dbReference type="AlphaFoldDB" id="A0A2W5K8S7"/>
<organism evidence="1 2">
    <name type="scientific">Ancylobacter novellus</name>
    <name type="common">Thiobacillus novellus</name>
    <dbReference type="NCBI Taxonomy" id="921"/>
    <lineage>
        <taxon>Bacteria</taxon>
        <taxon>Pseudomonadati</taxon>
        <taxon>Pseudomonadota</taxon>
        <taxon>Alphaproteobacteria</taxon>
        <taxon>Hyphomicrobiales</taxon>
        <taxon>Xanthobacteraceae</taxon>
        <taxon>Ancylobacter</taxon>
    </lineage>
</organism>
<dbReference type="EMBL" id="QFPN01000010">
    <property type="protein sequence ID" value="PZQ11934.1"/>
    <property type="molecule type" value="Genomic_DNA"/>
</dbReference>
<evidence type="ECO:0000313" key="2">
    <source>
        <dbReference type="Proteomes" id="UP000249577"/>
    </source>
</evidence>
<accession>A0A2W5K8S7</accession>
<dbReference type="Proteomes" id="UP000249577">
    <property type="component" value="Unassembled WGS sequence"/>
</dbReference>
<sequence>MVLNIRNPRADALARELAELKGTSITEAVVTALDDAVRARRKRKTSSEIVDEILKKYGITLTEEMRKPTPQKVWDEIHDHESFDP</sequence>
<reference evidence="1 2" key="1">
    <citation type="submission" date="2017-08" db="EMBL/GenBank/DDBJ databases">
        <title>Infants hospitalized years apart are colonized by the same room-sourced microbial strains.</title>
        <authorList>
            <person name="Brooks B."/>
            <person name="Olm M.R."/>
            <person name="Firek B.A."/>
            <person name="Baker R."/>
            <person name="Thomas B.C."/>
            <person name="Morowitz M.J."/>
            <person name="Banfield J.F."/>
        </authorList>
    </citation>
    <scope>NUCLEOTIDE SEQUENCE [LARGE SCALE GENOMIC DNA]</scope>
    <source>
        <strain evidence="1">S2_005_003_R2_43</strain>
    </source>
</reference>
<gene>
    <name evidence="1" type="ORF">DI565_17295</name>
</gene>